<keyword evidence="1" id="KW-0489">Methyltransferase</keyword>
<dbReference type="GO" id="GO:0008173">
    <property type="term" value="F:RNA methyltransferase activity"/>
    <property type="evidence" value="ECO:0007669"/>
    <property type="project" value="InterPro"/>
</dbReference>
<accession>A0A0V8RTW8</accession>
<evidence type="ECO:0000313" key="7">
    <source>
        <dbReference type="Proteomes" id="UP000053352"/>
    </source>
</evidence>
<dbReference type="InterPro" id="IPR001678">
    <property type="entry name" value="MeTrfase_RsmB-F_NOP2_dom"/>
</dbReference>
<dbReference type="InterPro" id="IPR049560">
    <property type="entry name" value="MeTrfase_RsmB-F_NOP2_cat"/>
</dbReference>
<gene>
    <name evidence="6" type="ORF">CF15_01325</name>
</gene>
<feature type="domain" description="SAM-dependent MTase RsmB/NOP-type" evidence="5">
    <location>
        <begin position="1"/>
        <end position="183"/>
    </location>
</feature>
<evidence type="ECO:0000256" key="3">
    <source>
        <dbReference type="ARBA" id="ARBA00022691"/>
    </source>
</evidence>
<evidence type="ECO:0000259" key="5">
    <source>
        <dbReference type="PROSITE" id="PS51686"/>
    </source>
</evidence>
<reference evidence="6 7" key="1">
    <citation type="submission" date="2015-11" db="EMBL/GenBank/DDBJ databases">
        <title>Genome sequence of Pyrodictium occultum PL-19, a marine hyperthermophilic archaeon isolated from Volcano, Italy.</title>
        <authorList>
            <person name="Utturkar S."/>
            <person name="Huber H."/>
            <person name="Leptihn S."/>
            <person name="Brown S."/>
            <person name="Stetter K.O."/>
            <person name="Podar M."/>
        </authorList>
    </citation>
    <scope>NUCLEOTIDE SEQUENCE [LARGE SCALE GENOMIC DNA]</scope>
    <source>
        <strain evidence="6 7">PL-19</strain>
    </source>
</reference>
<dbReference type="PANTHER" id="PTHR22807">
    <property type="entry name" value="NOP2 YEAST -RELATED NOL1/NOP2/FMU SUN DOMAIN-CONTAINING"/>
    <property type="match status" value="1"/>
</dbReference>
<dbReference type="Gene3D" id="3.40.50.150">
    <property type="entry name" value="Vaccinia Virus protein VP39"/>
    <property type="match status" value="1"/>
</dbReference>
<dbReference type="PROSITE" id="PS51686">
    <property type="entry name" value="SAM_MT_RSMB_NOP"/>
    <property type="match status" value="1"/>
</dbReference>
<dbReference type="STRING" id="2309.CF15_01325"/>
<protein>
    <recommendedName>
        <fullName evidence="5">SAM-dependent MTase RsmB/NOP-type domain-containing protein</fullName>
    </recommendedName>
</protein>
<keyword evidence="4" id="KW-0694">RNA-binding</keyword>
<name>A0A0V8RTW8_PYROC</name>
<organism evidence="6 7">
    <name type="scientific">Pyrodictium occultum</name>
    <dbReference type="NCBI Taxonomy" id="2309"/>
    <lineage>
        <taxon>Archaea</taxon>
        <taxon>Thermoproteota</taxon>
        <taxon>Thermoprotei</taxon>
        <taxon>Desulfurococcales</taxon>
        <taxon>Pyrodictiaceae</taxon>
        <taxon>Pyrodictium</taxon>
    </lineage>
</organism>
<proteinExistence type="predicted"/>
<dbReference type="CDD" id="cd02440">
    <property type="entry name" value="AdoMet_MTases"/>
    <property type="match status" value="1"/>
</dbReference>
<dbReference type="AlphaFoldDB" id="A0A0V8RTW8"/>
<evidence type="ECO:0000313" key="6">
    <source>
        <dbReference type="EMBL" id="KSW11511.1"/>
    </source>
</evidence>
<dbReference type="GO" id="GO:0001510">
    <property type="term" value="P:RNA methylation"/>
    <property type="evidence" value="ECO:0007669"/>
    <property type="project" value="InterPro"/>
</dbReference>
<keyword evidence="7" id="KW-1185">Reference proteome</keyword>
<dbReference type="GO" id="GO:0003723">
    <property type="term" value="F:RNA binding"/>
    <property type="evidence" value="ECO:0007669"/>
    <property type="project" value="UniProtKB-KW"/>
</dbReference>
<dbReference type="InterPro" id="IPR023267">
    <property type="entry name" value="RCMT"/>
</dbReference>
<keyword evidence="3" id="KW-0949">S-adenosyl-L-methionine</keyword>
<evidence type="ECO:0000256" key="4">
    <source>
        <dbReference type="ARBA" id="ARBA00022884"/>
    </source>
</evidence>
<dbReference type="PANTHER" id="PTHR22807:SF34">
    <property type="entry name" value="TRNA (CYTOSINE(72)-C(5))-METHYLTRANSFERASE NSUN6"/>
    <property type="match status" value="1"/>
</dbReference>
<dbReference type="RefSeq" id="WP_058370187.1">
    <property type="nucleotide sequence ID" value="NZ_LNTB01000001.1"/>
</dbReference>
<evidence type="ECO:0000256" key="2">
    <source>
        <dbReference type="ARBA" id="ARBA00022679"/>
    </source>
</evidence>
<dbReference type="InterPro" id="IPR029063">
    <property type="entry name" value="SAM-dependent_MTases_sf"/>
</dbReference>
<dbReference type="EMBL" id="LNTB01000001">
    <property type="protein sequence ID" value="KSW11511.1"/>
    <property type="molecule type" value="Genomic_DNA"/>
</dbReference>
<sequence>MCAAPGGKTGHVYELAGGRVRVVAVDHSRGKVERLREEVRRLGHRVEVLRADSRRLDRILGAGVADYVILDPPCSSLGVIPKVWDRKTLRDVEAAARYQRRFLRAAQRLLRPGGVLVYSTCTMTLRENEENMRYAVEELGLRLEEAWPRRFSRGIGFYGEHAIRVHPSIHRATGYFIARLRKPGG</sequence>
<dbReference type="Proteomes" id="UP000053352">
    <property type="component" value="Unassembled WGS sequence"/>
</dbReference>
<dbReference type="SUPFAM" id="SSF53335">
    <property type="entry name" value="S-adenosyl-L-methionine-dependent methyltransferases"/>
    <property type="match status" value="1"/>
</dbReference>
<evidence type="ECO:0000256" key="1">
    <source>
        <dbReference type="ARBA" id="ARBA00022603"/>
    </source>
</evidence>
<dbReference type="OrthoDB" id="14725at2157"/>
<comment type="caution">
    <text evidence="6">The sequence shown here is derived from an EMBL/GenBank/DDBJ whole genome shotgun (WGS) entry which is preliminary data.</text>
</comment>
<dbReference type="Pfam" id="PF01189">
    <property type="entry name" value="Methyltr_RsmB-F"/>
    <property type="match status" value="1"/>
</dbReference>
<keyword evidence="2" id="KW-0808">Transferase</keyword>
<dbReference type="PRINTS" id="PR02008">
    <property type="entry name" value="RCMTFAMILY"/>
</dbReference>